<dbReference type="Pfam" id="PF08734">
    <property type="entry name" value="GYD"/>
    <property type="match status" value="1"/>
</dbReference>
<accession>A0ABW0QDK4</accession>
<comment type="caution">
    <text evidence="1">The sequence shown here is derived from an EMBL/GenBank/DDBJ whole genome shotgun (WGS) entry which is preliminary data.</text>
</comment>
<gene>
    <name evidence="1" type="ORF">ACFPP7_17535</name>
</gene>
<reference evidence="2" key="1">
    <citation type="journal article" date="2019" name="Int. J. Syst. Evol. Microbiol.">
        <title>The Global Catalogue of Microorganisms (GCM) 10K type strain sequencing project: providing services to taxonomists for standard genome sequencing and annotation.</title>
        <authorList>
            <consortium name="The Broad Institute Genomics Platform"/>
            <consortium name="The Broad Institute Genome Sequencing Center for Infectious Disease"/>
            <person name="Wu L."/>
            <person name="Ma J."/>
        </authorList>
    </citation>
    <scope>NUCLEOTIDE SEQUENCE [LARGE SCALE GENOMIC DNA]</scope>
    <source>
        <strain evidence="2">CGMCC 4.7277</strain>
    </source>
</reference>
<proteinExistence type="predicted"/>
<protein>
    <submittedName>
        <fullName evidence="1">GYD domain-containing protein</fullName>
    </submittedName>
</protein>
<evidence type="ECO:0000313" key="1">
    <source>
        <dbReference type="EMBL" id="MFC5522695.1"/>
    </source>
</evidence>
<dbReference type="Proteomes" id="UP001596084">
    <property type="component" value="Unassembled WGS sequence"/>
</dbReference>
<dbReference type="RefSeq" id="WP_245660957.1">
    <property type="nucleotide sequence ID" value="NZ_JBHSMX010000055.1"/>
</dbReference>
<dbReference type="EMBL" id="JBHSMX010000055">
    <property type="protein sequence ID" value="MFC5522695.1"/>
    <property type="molecule type" value="Genomic_DNA"/>
</dbReference>
<keyword evidence="2" id="KW-1185">Reference proteome</keyword>
<sequence length="62" mass="7006">MLAYITLVDFTDQGARSIKDSPPRFEAFKALAEGAGVTVKSAHWRRWVPTTLSWFRKAPKTP</sequence>
<evidence type="ECO:0000313" key="2">
    <source>
        <dbReference type="Proteomes" id="UP001596084"/>
    </source>
</evidence>
<organism evidence="1 2">
    <name type="scientific">Polaromonas jejuensis</name>
    <dbReference type="NCBI Taxonomy" id="457502"/>
    <lineage>
        <taxon>Bacteria</taxon>
        <taxon>Pseudomonadati</taxon>
        <taxon>Pseudomonadota</taxon>
        <taxon>Betaproteobacteria</taxon>
        <taxon>Burkholderiales</taxon>
        <taxon>Comamonadaceae</taxon>
        <taxon>Polaromonas</taxon>
    </lineage>
</organism>
<dbReference type="InterPro" id="IPR014845">
    <property type="entry name" value="GYD/TTHA1554"/>
</dbReference>
<name>A0ABW0QDK4_9BURK</name>